<protein>
    <recommendedName>
        <fullName evidence="1">PB1-like domain-containing protein</fullName>
    </recommendedName>
</protein>
<name>A0ABU6W1D5_9FABA</name>
<evidence type="ECO:0000259" key="1">
    <source>
        <dbReference type="Pfam" id="PF26130"/>
    </source>
</evidence>
<evidence type="ECO:0000313" key="3">
    <source>
        <dbReference type="Proteomes" id="UP001341840"/>
    </source>
</evidence>
<accession>A0ABU6W1D5</accession>
<dbReference type="Pfam" id="PF26130">
    <property type="entry name" value="PB1-like"/>
    <property type="match status" value="1"/>
</dbReference>
<evidence type="ECO:0000313" key="2">
    <source>
        <dbReference type="EMBL" id="MED6179007.1"/>
    </source>
</evidence>
<reference evidence="2 3" key="1">
    <citation type="journal article" date="2023" name="Plants (Basel)">
        <title>Bridging the Gap: Combining Genomics and Transcriptomics Approaches to Understand Stylosanthes scabra, an Orphan Legume from the Brazilian Caatinga.</title>
        <authorList>
            <person name="Ferreira-Neto J.R.C."/>
            <person name="da Silva M.D."/>
            <person name="Binneck E."/>
            <person name="de Melo N.F."/>
            <person name="da Silva R.H."/>
            <person name="de Melo A.L.T.M."/>
            <person name="Pandolfi V."/>
            <person name="Bustamante F.O."/>
            <person name="Brasileiro-Vidal A.C."/>
            <person name="Benko-Iseppon A.M."/>
        </authorList>
    </citation>
    <scope>NUCLEOTIDE SEQUENCE [LARGE SCALE GENOMIC DNA]</scope>
    <source>
        <tissue evidence="2">Leaves</tissue>
    </source>
</reference>
<proteinExistence type="predicted"/>
<dbReference type="InterPro" id="IPR058594">
    <property type="entry name" value="PB1-like_dom_pln"/>
</dbReference>
<sequence>MSIYVVPVFHHGGRFVTRADGSVRYVDGRIKRYPSMDIDFVNWKDLEELGKEIGYLKFKDMFWHEPTVI</sequence>
<keyword evidence="3" id="KW-1185">Reference proteome</keyword>
<gene>
    <name evidence="2" type="ORF">PIB30_112992</name>
</gene>
<comment type="caution">
    <text evidence="2">The sequence shown here is derived from an EMBL/GenBank/DDBJ whole genome shotgun (WGS) entry which is preliminary data.</text>
</comment>
<dbReference type="EMBL" id="JASCZI010159640">
    <property type="protein sequence ID" value="MED6179007.1"/>
    <property type="molecule type" value="Genomic_DNA"/>
</dbReference>
<feature type="domain" description="PB1-like" evidence="1">
    <location>
        <begin position="2"/>
        <end position="68"/>
    </location>
</feature>
<organism evidence="2 3">
    <name type="scientific">Stylosanthes scabra</name>
    <dbReference type="NCBI Taxonomy" id="79078"/>
    <lineage>
        <taxon>Eukaryota</taxon>
        <taxon>Viridiplantae</taxon>
        <taxon>Streptophyta</taxon>
        <taxon>Embryophyta</taxon>
        <taxon>Tracheophyta</taxon>
        <taxon>Spermatophyta</taxon>
        <taxon>Magnoliopsida</taxon>
        <taxon>eudicotyledons</taxon>
        <taxon>Gunneridae</taxon>
        <taxon>Pentapetalae</taxon>
        <taxon>rosids</taxon>
        <taxon>fabids</taxon>
        <taxon>Fabales</taxon>
        <taxon>Fabaceae</taxon>
        <taxon>Papilionoideae</taxon>
        <taxon>50 kb inversion clade</taxon>
        <taxon>dalbergioids sensu lato</taxon>
        <taxon>Dalbergieae</taxon>
        <taxon>Pterocarpus clade</taxon>
        <taxon>Stylosanthes</taxon>
    </lineage>
</organism>
<dbReference type="Proteomes" id="UP001341840">
    <property type="component" value="Unassembled WGS sequence"/>
</dbReference>